<comment type="function">
    <text evidence="5">Subunit of the V1 complex of vacuolar(H+)-ATPase (V-ATPase), a multisubunit enzyme composed of a peripheral complex (V1) that hydrolyzes ATP and a membrane integral complex (V0) that translocates protons. V-ATPase is responsible for acidifying and maintaining the pH of intracellular compartments and in some cell types, is targeted to the plasma membrane, where it is responsible for acidifying the extracellular environment. Subunit C is necessary for the assembly of the catalytic sector of the enzyme and is likely to have a specific function in its catalytic activity.</text>
</comment>
<comment type="similarity">
    <text evidence="1 5">Belongs to the V-ATPase C subunit family.</text>
</comment>
<keyword evidence="3 5" id="KW-0375">Hydrogen ion transport</keyword>
<dbReference type="GO" id="GO:0000221">
    <property type="term" value="C:vacuolar proton-transporting V-type ATPase, V1 domain"/>
    <property type="evidence" value="ECO:0007669"/>
    <property type="project" value="TreeGrafter"/>
</dbReference>
<dbReference type="Pfam" id="PF03223">
    <property type="entry name" value="V-ATPase_C"/>
    <property type="match status" value="1"/>
</dbReference>
<reference evidence="8" key="1">
    <citation type="submission" date="2021-01" db="EMBL/GenBank/DDBJ databases">
        <authorList>
            <person name="Corre E."/>
            <person name="Pelletier E."/>
            <person name="Niang G."/>
            <person name="Scheremetjew M."/>
            <person name="Finn R."/>
            <person name="Kale V."/>
            <person name="Holt S."/>
            <person name="Cochrane G."/>
            <person name="Meng A."/>
            <person name="Brown T."/>
            <person name="Cohen L."/>
        </authorList>
    </citation>
    <scope>NUCLEOTIDE SEQUENCE</scope>
    <source>
        <strain evidence="8">CCMP 769</strain>
    </source>
</reference>
<evidence type="ECO:0000256" key="4">
    <source>
        <dbReference type="ARBA" id="ARBA00023065"/>
    </source>
</evidence>
<comment type="subunit">
    <text evidence="5">V-ATPase is a heteromultimeric enzyme composed of a peripheral catalytic V1 complex (components A to H) attached to an integral membrane V0 proton pore complex.</text>
</comment>
<dbReference type="EMBL" id="HBHW01038424">
    <property type="protein sequence ID" value="CAE0061359.1"/>
    <property type="molecule type" value="Transcribed_RNA"/>
</dbReference>
<evidence type="ECO:0000256" key="1">
    <source>
        <dbReference type="ARBA" id="ARBA00006138"/>
    </source>
</evidence>
<dbReference type="Gene3D" id="3.30.70.1180">
    <property type="entry name" value="Vacuolar atp synthase subunit c, domain 1"/>
    <property type="match status" value="1"/>
</dbReference>
<dbReference type="EMBL" id="HBHW01038397">
    <property type="protein sequence ID" value="CAE0061333.1"/>
    <property type="molecule type" value="Transcribed_RNA"/>
</dbReference>
<evidence type="ECO:0000256" key="3">
    <source>
        <dbReference type="ARBA" id="ARBA00022781"/>
    </source>
</evidence>
<dbReference type="Gene3D" id="1.20.1460.10">
    <property type="entry name" value="subunit c (vma5p) of the yeast v-atpase, domain 2"/>
    <property type="match status" value="1"/>
</dbReference>
<dbReference type="EMBL" id="HBHW01038427">
    <property type="protein sequence ID" value="CAE0061362.1"/>
    <property type="molecule type" value="Transcribed_RNA"/>
</dbReference>
<dbReference type="GO" id="GO:0046961">
    <property type="term" value="F:proton-transporting ATPase activity, rotational mechanism"/>
    <property type="evidence" value="ECO:0007669"/>
    <property type="project" value="InterPro"/>
</dbReference>
<name>A0A7S3A7K3_9RHOD</name>
<dbReference type="FunFam" id="3.30.70.100:FF:000002">
    <property type="entry name" value="V-type proton ATPase subunit C"/>
    <property type="match status" value="1"/>
</dbReference>
<organism evidence="8">
    <name type="scientific">Rhodosorus marinus</name>
    <dbReference type="NCBI Taxonomy" id="101924"/>
    <lineage>
        <taxon>Eukaryota</taxon>
        <taxon>Rhodophyta</taxon>
        <taxon>Stylonematophyceae</taxon>
        <taxon>Stylonematales</taxon>
        <taxon>Stylonemataceae</taxon>
        <taxon>Rhodosorus</taxon>
    </lineage>
</organism>
<keyword evidence="2 5" id="KW-0813">Transport</keyword>
<proteinExistence type="inferred from homology"/>
<dbReference type="InterPro" id="IPR036132">
    <property type="entry name" value="Vac_ATP_synth_c_sf"/>
</dbReference>
<evidence type="ECO:0000256" key="2">
    <source>
        <dbReference type="ARBA" id="ARBA00022448"/>
    </source>
</evidence>
<evidence type="ECO:0000313" key="7">
    <source>
        <dbReference type="EMBL" id="CAE0061347.1"/>
    </source>
</evidence>
<dbReference type="EMBL" id="HBHW01038411">
    <property type="protein sequence ID" value="CAE0061347.1"/>
    <property type="molecule type" value="Transcribed_RNA"/>
</dbReference>
<dbReference type="AlphaFoldDB" id="A0A7S3A7K3"/>
<evidence type="ECO:0000256" key="5">
    <source>
        <dbReference type="RuleBase" id="RU364010"/>
    </source>
</evidence>
<dbReference type="PANTHER" id="PTHR10137:SF0">
    <property type="entry name" value="V-TYPE PROTON ATPASE SUBUNIT C"/>
    <property type="match status" value="1"/>
</dbReference>
<evidence type="ECO:0000313" key="9">
    <source>
        <dbReference type="EMBL" id="CAE0061362.1"/>
    </source>
</evidence>
<dbReference type="PANTHER" id="PTHR10137">
    <property type="entry name" value="V-TYPE PROTON ATPASE SUBUNIT C"/>
    <property type="match status" value="1"/>
</dbReference>
<dbReference type="Gene3D" id="3.30.70.100">
    <property type="match status" value="1"/>
</dbReference>
<dbReference type="CDD" id="cd14785">
    <property type="entry name" value="V-ATPase_C"/>
    <property type="match status" value="1"/>
</dbReference>
<dbReference type="InterPro" id="IPR004907">
    <property type="entry name" value="ATPase_V1-cplx_csu"/>
</dbReference>
<keyword evidence="4 5" id="KW-0406">Ion transport</keyword>
<accession>A0A7S3A7K3</accession>
<evidence type="ECO:0000313" key="6">
    <source>
        <dbReference type="EMBL" id="CAE0061333.1"/>
    </source>
</evidence>
<evidence type="ECO:0000313" key="8">
    <source>
        <dbReference type="EMBL" id="CAE0061359.1"/>
    </source>
</evidence>
<gene>
    <name evidence="6" type="ORF">RMAR00112_LOCUS29402</name>
    <name evidence="7" type="ORF">RMAR00112_LOCUS29416</name>
    <name evidence="8" type="ORF">RMAR00112_LOCUS29428</name>
    <name evidence="9" type="ORF">RMAR00112_LOCUS29431</name>
</gene>
<protein>
    <recommendedName>
        <fullName evidence="5">V-type proton ATPase subunit C</fullName>
    </recommendedName>
</protein>
<dbReference type="SUPFAM" id="SSF118203">
    <property type="entry name" value="Vacuolar ATP synthase subunit C"/>
    <property type="match status" value="1"/>
</dbReference>
<sequence>MKHWLVSAPSEGGQGAYEMMREKLETKLGIGSVYPFRIPAFRVGTLDSLMALSDTLTKHDHAIEQVVDRLLRQYRDLSKKPDIVPLVEFVELPKYLHNFEWDEAKFSSGDTLEEIESAVMELVARTEDDLKIRLNDYTTTKQAVAGIERRNQGNLMTKSLVGIVKEDEYLETEHMRTVFIVVPSYNLDEFLSSYESLAAMVIPRSAKVLTSDSDYALVSVTLFKKCEEEFKVACRERRFTVRDFKFKADDIQASEEEYARLRTELEDQHVNFVKWCETIFGEAVIAQMHLKAVRSFVESVLRYGLPVNFEVAMILPQAKAESRLRAALQEMYGHLGGNWASSSEKDGETTAIPGIAQEDFYPYVFSFLNIQT</sequence>